<reference evidence="2" key="1">
    <citation type="submission" date="2017-10" db="EMBL/GenBank/DDBJ databases">
        <title>Phenotypic and genomic properties of facultatively anaerobic sulfur-reducing natronoarchaea from hypersaline soda lakes.</title>
        <authorList>
            <person name="Sorokin D.Y."/>
            <person name="Kublanov I.V."/>
            <person name="Roman P."/>
            <person name="Sinninghe Damste J.S."/>
            <person name="Golyshin P.N."/>
            <person name="Rojo D."/>
            <person name="Ciordia S."/>
            <person name="Mena Md.C."/>
            <person name="Ferrer M."/>
            <person name="Messina E."/>
            <person name="Smedile F."/>
            <person name="La Spada G."/>
            <person name="La Cono V."/>
            <person name="Yakimov M.M."/>
        </authorList>
    </citation>
    <scope>NUCLEOTIDE SEQUENCE [LARGE SCALE GENOMIC DNA]</scope>
    <source>
        <strain evidence="2">AArc1</strain>
    </source>
</reference>
<dbReference type="SUPFAM" id="SSF53850">
    <property type="entry name" value="Periplasmic binding protein-like II"/>
    <property type="match status" value="1"/>
</dbReference>
<dbReference type="EMBL" id="CP024047">
    <property type="protein sequence ID" value="AXR76576.1"/>
    <property type="molecule type" value="Genomic_DNA"/>
</dbReference>
<dbReference type="KEGG" id="nan:AArc1_0232"/>
<proteinExistence type="predicted"/>
<dbReference type="Proteomes" id="UP000258707">
    <property type="component" value="Chromosome"/>
</dbReference>
<evidence type="ECO:0000313" key="2">
    <source>
        <dbReference type="Proteomes" id="UP000258707"/>
    </source>
</evidence>
<dbReference type="Gene3D" id="3.40.190.10">
    <property type="entry name" value="Periplasmic binding protein-like II"/>
    <property type="match status" value="2"/>
</dbReference>
<sequence length="189" mass="21273">MGLEADGQFGYRLIAITRADMDEIQSVDDFNDFRAAHTEESSNSGHQAPAALFDEHFGLTVGENYDPEMSGGHEQSGRGIAYGDYDCGPICSTCVDQTIDAVDDISWDSFKVVWAADPFPPGPIGYRYNLHEEIIEGARETWLNTDWSGTSYGEEAGYPQYVEVDYVNHWQDVMINQEFNEVEYDEENL</sequence>
<dbReference type="PANTHER" id="PTHR35841">
    <property type="entry name" value="PHOSPHONATES-BINDING PERIPLASMIC PROTEIN"/>
    <property type="match status" value="1"/>
</dbReference>
<organism evidence="1 2">
    <name type="scientific">Natrarchaeobaculum sulfurireducens</name>
    <dbReference type="NCBI Taxonomy" id="2044521"/>
    <lineage>
        <taxon>Archaea</taxon>
        <taxon>Methanobacteriati</taxon>
        <taxon>Methanobacteriota</taxon>
        <taxon>Stenosarchaea group</taxon>
        <taxon>Halobacteria</taxon>
        <taxon>Halobacteriales</taxon>
        <taxon>Natrialbaceae</taxon>
        <taxon>Natrarchaeobaculum</taxon>
    </lineage>
</organism>
<accession>A0A346PAN1</accession>
<dbReference type="Pfam" id="PF12974">
    <property type="entry name" value="Phosphonate-bd"/>
    <property type="match status" value="1"/>
</dbReference>
<gene>
    <name evidence="1" type="ORF">AArc1_0232</name>
</gene>
<dbReference type="PANTHER" id="PTHR35841:SF1">
    <property type="entry name" value="PHOSPHONATES-BINDING PERIPLASMIC PROTEIN"/>
    <property type="match status" value="1"/>
</dbReference>
<dbReference type="AlphaFoldDB" id="A0A346PAN1"/>
<name>A0A346PAN1_9EURY</name>
<evidence type="ECO:0000313" key="1">
    <source>
        <dbReference type="EMBL" id="AXR76576.1"/>
    </source>
</evidence>
<protein>
    <submittedName>
        <fullName evidence="1">ABC-type phosphate/phosphonate transport system,periplasmic component</fullName>
    </submittedName>
</protein>